<protein>
    <recommendedName>
        <fullName evidence="2">Stress response regulator gls24 homolog</fullName>
    </recommendedName>
</protein>
<comment type="caution">
    <text evidence="4">The sequence shown here is derived from an EMBL/GenBank/DDBJ whole genome shotgun (WGS) entry which is preliminary data.</text>
</comment>
<evidence type="ECO:0000256" key="1">
    <source>
        <dbReference type="ARBA" id="ARBA00005721"/>
    </source>
</evidence>
<gene>
    <name evidence="4" type="primary">asp1</name>
    <name evidence="4" type="ORF">YK48G_25280</name>
</gene>
<dbReference type="Pfam" id="PF03780">
    <property type="entry name" value="Asp23"/>
    <property type="match status" value="1"/>
</dbReference>
<name>A0ABQ3W218_9LACO</name>
<dbReference type="PANTHER" id="PTHR34297">
    <property type="entry name" value="HYPOTHETICAL CYTOSOLIC PROTEIN-RELATED"/>
    <property type="match status" value="1"/>
</dbReference>
<reference evidence="4 5" key="1">
    <citation type="journal article" date="2021" name="Int. J. Syst. Evol. Microbiol.">
        <title>Lentilactobacillus fungorum sp. nov., isolated from spent mushroom substrates.</title>
        <authorList>
            <person name="Tohno M."/>
            <person name="Tanizawa Y."/>
            <person name="Kojima Y."/>
            <person name="Sakamoto M."/>
            <person name="Ohkuma M."/>
            <person name="Kobayashi H."/>
        </authorList>
    </citation>
    <scope>NUCLEOTIDE SEQUENCE [LARGE SCALE GENOMIC DNA]</scope>
    <source>
        <strain evidence="4 5">YK48G</strain>
    </source>
</reference>
<feature type="region of interest" description="Disordered" evidence="3">
    <location>
        <begin position="124"/>
        <end position="143"/>
    </location>
</feature>
<evidence type="ECO:0000256" key="3">
    <source>
        <dbReference type="SAM" id="MobiDB-lite"/>
    </source>
</evidence>
<evidence type="ECO:0000313" key="5">
    <source>
        <dbReference type="Proteomes" id="UP000604765"/>
    </source>
</evidence>
<organism evidence="4 5">
    <name type="scientific">Lentilactobacillus fungorum</name>
    <dbReference type="NCBI Taxonomy" id="2201250"/>
    <lineage>
        <taxon>Bacteria</taxon>
        <taxon>Bacillati</taxon>
        <taxon>Bacillota</taxon>
        <taxon>Bacilli</taxon>
        <taxon>Lactobacillales</taxon>
        <taxon>Lactobacillaceae</taxon>
        <taxon>Lentilactobacillus</taxon>
    </lineage>
</organism>
<dbReference type="Proteomes" id="UP000604765">
    <property type="component" value="Unassembled WGS sequence"/>
</dbReference>
<evidence type="ECO:0000313" key="4">
    <source>
        <dbReference type="EMBL" id="GHP15103.1"/>
    </source>
</evidence>
<keyword evidence="5" id="KW-1185">Reference proteome</keyword>
<accession>A0ABQ3W218</accession>
<proteinExistence type="inferred from homology"/>
<evidence type="ECO:0000256" key="2">
    <source>
        <dbReference type="ARBA" id="ARBA00039575"/>
    </source>
</evidence>
<dbReference type="EMBL" id="BNJR01000021">
    <property type="protein sequence ID" value="GHP15103.1"/>
    <property type="molecule type" value="Genomic_DNA"/>
</dbReference>
<dbReference type="InterPro" id="IPR005531">
    <property type="entry name" value="Asp23"/>
</dbReference>
<sequence length="143" mass="15953">MDATVQTPQLTRKLTFDDAVIEKIAGLVCRNVDGILSLDGGMMSELADRFSKSTDPTKGIDAEVGEKQVALDMEATIEYGADARQIFDEVCSRTQRAIKNYTGLDVVELNLNINDVLTKQEWEQQSSRKKDKIANNVQDDRVK</sequence>
<dbReference type="RefSeq" id="WP_203631081.1">
    <property type="nucleotide sequence ID" value="NZ_BNJR01000021.1"/>
</dbReference>
<dbReference type="PANTHER" id="PTHR34297:SF3">
    <property type="entry name" value="ALKALINE SHOCK PROTEIN 23"/>
    <property type="match status" value="1"/>
</dbReference>
<comment type="similarity">
    <text evidence="1">Belongs to the asp23 family.</text>
</comment>